<name>A0A7Y0E0W1_9PROT</name>
<dbReference type="AlphaFoldDB" id="A0A7Y0E0W1"/>
<reference evidence="2 3" key="1">
    <citation type="submission" date="2020-04" db="EMBL/GenBank/DDBJ databases">
        <title>Rhodospirillaceae bacterium KN72 isolated from deep sea.</title>
        <authorList>
            <person name="Zhang D.-C."/>
        </authorList>
    </citation>
    <scope>NUCLEOTIDE SEQUENCE [LARGE SCALE GENOMIC DNA]</scope>
    <source>
        <strain evidence="2 3">KN72</strain>
    </source>
</reference>
<sequence>MNEIQPIGPLTLSTASDGDTSADAAFLAHAGPILINGLDYWRSRCAGTEMPARRDIQPDEIRHILGHVVMVDVLRDPMDFVERITGATVQHHNSRCYTGIPWREVDTRGPDSEIWNFMRTVTEARTPRYTKIPYIGPHRSFLRAEVLGCPLSGDDKAQVAKILCFVDYHSL</sequence>
<protein>
    <submittedName>
        <fullName evidence="2">PAS domain-containing protein</fullName>
    </submittedName>
</protein>
<comment type="caution">
    <text evidence="2">The sequence shown here is derived from an EMBL/GenBank/DDBJ whole genome shotgun (WGS) entry which is preliminary data.</text>
</comment>
<gene>
    <name evidence="2" type="ORF">HH303_07990</name>
</gene>
<dbReference type="InterPro" id="IPR000421">
    <property type="entry name" value="FA58C"/>
</dbReference>
<feature type="domain" description="F5/8 type C" evidence="1">
    <location>
        <begin position="133"/>
        <end position="149"/>
    </location>
</feature>
<proteinExistence type="predicted"/>
<dbReference type="Pfam" id="PF07310">
    <property type="entry name" value="PAS_5"/>
    <property type="match status" value="1"/>
</dbReference>
<dbReference type="Proteomes" id="UP000539372">
    <property type="component" value="Unassembled WGS sequence"/>
</dbReference>
<evidence type="ECO:0000313" key="3">
    <source>
        <dbReference type="Proteomes" id="UP000539372"/>
    </source>
</evidence>
<evidence type="ECO:0000313" key="2">
    <source>
        <dbReference type="EMBL" id="NMM44416.1"/>
    </source>
</evidence>
<evidence type="ECO:0000259" key="1">
    <source>
        <dbReference type="PROSITE" id="PS01286"/>
    </source>
</evidence>
<dbReference type="RefSeq" id="WP_169624705.1">
    <property type="nucleotide sequence ID" value="NZ_JABBNT010000002.1"/>
</dbReference>
<accession>A0A7Y0E0W1</accession>
<dbReference type="InterPro" id="IPR009922">
    <property type="entry name" value="DUF1457"/>
</dbReference>
<organism evidence="2 3">
    <name type="scientific">Pacificispira spongiicola</name>
    <dbReference type="NCBI Taxonomy" id="2729598"/>
    <lineage>
        <taxon>Bacteria</taxon>
        <taxon>Pseudomonadati</taxon>
        <taxon>Pseudomonadota</taxon>
        <taxon>Alphaproteobacteria</taxon>
        <taxon>Rhodospirillales</taxon>
        <taxon>Rhodospirillaceae</taxon>
        <taxon>Pacificispira</taxon>
    </lineage>
</organism>
<keyword evidence="3" id="KW-1185">Reference proteome</keyword>
<dbReference type="PROSITE" id="PS01286">
    <property type="entry name" value="FA58C_2"/>
    <property type="match status" value="1"/>
</dbReference>
<dbReference type="EMBL" id="JABBNT010000002">
    <property type="protein sequence ID" value="NMM44416.1"/>
    <property type="molecule type" value="Genomic_DNA"/>
</dbReference>